<dbReference type="Pfam" id="PF14222">
    <property type="entry name" value="MOR2-PAG1_N"/>
    <property type="match status" value="1"/>
</dbReference>
<feature type="compositionally biased region" description="Polar residues" evidence="1">
    <location>
        <begin position="151"/>
        <end position="167"/>
    </location>
</feature>
<evidence type="ECO:0000256" key="1">
    <source>
        <dbReference type="SAM" id="MobiDB-lite"/>
    </source>
</evidence>
<proteinExistence type="predicted"/>
<feature type="region of interest" description="Disordered" evidence="1">
    <location>
        <begin position="37"/>
        <end position="80"/>
    </location>
</feature>
<dbReference type="Pfam" id="PF14228">
    <property type="entry name" value="MOR2-PAG1_mid"/>
    <property type="match status" value="2"/>
</dbReference>
<feature type="domain" description="Cell morphogenesis central region" evidence="4">
    <location>
        <begin position="1716"/>
        <end position="1900"/>
    </location>
</feature>
<dbReference type="GO" id="GO:0000902">
    <property type="term" value="P:cell morphogenesis"/>
    <property type="evidence" value="ECO:0007669"/>
    <property type="project" value="InterPro"/>
</dbReference>
<sequence>MSEGLNQITIPDFDEDEFSPPSVPFGRSANAFRFGASSGAESPTLLTPTAGPGLEKGIGDRDYFHSRQDSAASEDSTLSLHAPSASFAARSNTSISLAHSSQTSLPSVPPFTKKSSFASLRNAFKSGGKSNETPPVPLLDRQTYPALRNPFSRSTSSLAHHTPSSSIRIPASGYPRPPTPSSSNDHKHGRAMSVRTRGHNSGRSQHSHTGSVFHNSDAGSDYSFGFNHIIPRQSTPPPVPRVPNEYGASSQRNHTLPSSDAEDKVIMDPRTPSEYALHAIFIRFAALAEDKIDRFLKQPLEKDPSLTDFFGPEVDSKFDDLLSSLGRIATKSTKPVVDSIMRWRRSQLESVSGDVILIHSSSSSSYARAARPKDIVNFLNERKSLASIYIMCRALIAVVHSVPRDALGESMGFNLEETTFDQFRRPDLKLLSQSSNHKINAELYAILLGKLSTIRFESVTDRFLAELGPLATNQITKDMDMKYENLVRALKHVEIKVWPPESFEEGAEFMEALSKHFENAHGYRLKIAFAETLERLLHPIGKTAQAEVNHPLWAKAIEAVYPKARDMMNKPRYWQSCFEAGLSKLKEKPFRLAVMNGIVRLVWTYLYRCREALSTATVRLDNILKHFFPPSRLHIPHPDEHLEPLIYMVHFILSRHFDFGVDLVLNLIQEQPIKSAQGSISHLLAPERMTIALEATLRSLYLLEKEEVAPTWPSNADFMALPDGDDYPSISTFCSPALMSKPGLEEFFNRCASTIASVAVACAKTVGRMSIFDDQWSLSRLNSSYEDTMGLIVRQHPEANVAYPTGLSTQISILQTCFSSWPRCLHPSLSLDDALDMLIRAIIHVEPSLGDAASGALQRIAEDPAHLPRVLSRFTSFLFSPKQLTAEALGTRLPFESLRLLNVWFGIVEAWANGIMARTGGIFDESDTTWVNSQFFDIETGALFLLSSKSGAARSVGVKLIRVLENIVNCFRGQPSTPLDELSDNSFHVLDILLDKDPPKIYLEGFDDLLDTKQQSRLTQWRQSALGDVPLRIAGSEDERDRCLWWHIYPLIIRSQANQQSKVILSCREMWVAASTRYHSAVVAVSGIGNRLPAPQAGRAPAAAVRDREKIIADNTSMIEQWHMWVKLTCCTAVFPPESKGPAQHTRAPSDLLPDRDLVSTNTRGLFRYFVPFLDSDHSVFRDIAVLCISIFPADAYRDLLDDLGAFSARHFYVDTSRVKMSPTSVSRRNRRQDRLYLAVAHIYQLTAHYLKDQRGVSRQDSLTNVLKFVRHTQAFLSTEVRDDWQQQRLRRYFCGIVEQLFDGLSSLQSSDRFIPAHTHLTLYRLCEEWCQCGSQSDLVKRRLILMQTDATAGFSDPQQKAGAIAHFQTETRLLSHAASGAMASLCQKAFFPPDLSSGTTNETLSSDFFAPLEVAPTLDRLVAMLASLNDSVKACGRKALRSLVDHKDGQDNFLDEVLRRSFVTSVDPETRESCQLTLGHVVCLGISNLCSQLVDTRRLALAALEAVHLKAGGSTSLSYFEANVGSSAANVYLDAQFQVSQLLAREHPGEAVNVIVHCASKLPMVYDVLAAYAFSHILNGLSPWFSSVSLLVKDNSSLAKEGRIVLYHLLSLTLRYSETYPEQLHALWKWLVDDHHSNGHATIRFLLEQSSKVGSSGFVSCARKIVACLSRTSYGRRTVEELCEVIEPVRMLPTIDHKLMFPDADETNLWSDLDALFAEQPRHSLGAGQFALLFLGDVALPRTWECRKQLPVLLHGIFTHIGHRNPFVREQVRRMLFQTLRGWLAGCDEMVDRFSLPSHNVMRTVVTDLERESNTLFWTEDDTIPQISNKMYYLCSLVLQWLEPLHPDLANEWGSLALLWGTTCSIRPIAFRSLQIFRSLMPRVSQADLAQLLGRLSNTVAAHEPNLHPFTVELIITLTSVAKSGNLDPSLLPQLYWCAISCLSTPVEAEFIQLLDLLECLLDKLDLNDSYITEVLIANKPSDFRDDLTGLQPLLLPGLRSAKTYHHTLKVLSMLSEINDSTLVDSSGNRVRDMYTLILPWCLKAMEENTMDAFVINYANIVSRFAEEEDRPSIARIMTSFAKSRFRTKDDFTRQAAAALREHYASDYWTEVVSLLMSLVLNQERWLRVKSMQFLKVLFQLRETRNPVDKLGSELLMPLLRLLQTDLAPQALEVLEEPMAISGGLAAKHVLRMSMHVSSSPQADVDAVTEVFGLPEDSGWSIARPERQREICRANVMAVFDTCKVPTRPSRIDFEPEVDRFADPLEDDLGDLVQNLHELSTFFLGDPDAETDTEDHDQSPSMSRAPAAPMQMQPPMPLPNHQLEARVAAILAKSTDASMALDSPQTPFVDVFHVNPTVDLSNGLRHGFEGSDDDSDSSGFDVETFGLDTIANMSSDGGHQLQNGYFDVKHRQ</sequence>
<dbReference type="InterPro" id="IPR025481">
    <property type="entry name" value="Cell_Morphogen_C"/>
</dbReference>
<accession>A0A4S4LAQ6</accession>
<keyword evidence="6" id="KW-1185">Reference proteome</keyword>
<feature type="domain" description="Cell morphogenesis protein N-terminal" evidence="2">
    <location>
        <begin position="381"/>
        <end position="579"/>
    </location>
</feature>
<feature type="region of interest" description="Disordered" evidence="1">
    <location>
        <begin position="2288"/>
        <end position="2309"/>
    </location>
</feature>
<feature type="region of interest" description="Disordered" evidence="1">
    <location>
        <begin position="245"/>
        <end position="264"/>
    </location>
</feature>
<dbReference type="PANTHER" id="PTHR12295">
    <property type="entry name" value="FURRY-RELATED"/>
    <property type="match status" value="1"/>
</dbReference>
<evidence type="ECO:0000313" key="5">
    <source>
        <dbReference type="EMBL" id="THH08171.1"/>
    </source>
</evidence>
<dbReference type="InterPro" id="IPR016024">
    <property type="entry name" value="ARM-type_fold"/>
</dbReference>
<name>A0A4S4LAQ6_9AGAM</name>
<dbReference type="InterPro" id="IPR025614">
    <property type="entry name" value="Cell_morpho_N"/>
</dbReference>
<dbReference type="EMBL" id="SGPK01000110">
    <property type="protein sequence ID" value="THH08171.1"/>
    <property type="molecule type" value="Genomic_DNA"/>
</dbReference>
<evidence type="ECO:0000259" key="2">
    <source>
        <dbReference type="Pfam" id="PF14222"/>
    </source>
</evidence>
<feature type="compositionally biased region" description="Polar residues" evidence="1">
    <location>
        <begin position="69"/>
        <end position="79"/>
    </location>
</feature>
<gene>
    <name evidence="5" type="ORF">EW145_g2882</name>
</gene>
<reference evidence="5 6" key="1">
    <citation type="submission" date="2019-02" db="EMBL/GenBank/DDBJ databases">
        <title>Genome sequencing of the rare red list fungi Phellinidium pouzarii.</title>
        <authorList>
            <person name="Buettner E."/>
            <person name="Kellner H."/>
        </authorList>
    </citation>
    <scope>NUCLEOTIDE SEQUENCE [LARGE SCALE GENOMIC DNA]</scope>
    <source>
        <strain evidence="5 6">DSM 108285</strain>
    </source>
</reference>
<evidence type="ECO:0008006" key="7">
    <source>
        <dbReference type="Google" id="ProtNLM"/>
    </source>
</evidence>
<evidence type="ECO:0000313" key="6">
    <source>
        <dbReference type="Proteomes" id="UP000308199"/>
    </source>
</evidence>
<evidence type="ECO:0000259" key="4">
    <source>
        <dbReference type="Pfam" id="PF14228"/>
    </source>
</evidence>
<feature type="domain" description="Cell morphogenesis central region" evidence="4">
    <location>
        <begin position="1499"/>
        <end position="1650"/>
    </location>
</feature>
<dbReference type="OrthoDB" id="6287725at2759"/>
<feature type="compositionally biased region" description="Polar residues" evidence="1">
    <location>
        <begin position="247"/>
        <end position="258"/>
    </location>
</feature>
<feature type="compositionally biased region" description="Basic and acidic residues" evidence="1">
    <location>
        <begin position="57"/>
        <end position="68"/>
    </location>
</feature>
<feature type="region of interest" description="Disordered" evidence="1">
    <location>
        <begin position="1"/>
        <end position="24"/>
    </location>
</feature>
<evidence type="ECO:0000259" key="3">
    <source>
        <dbReference type="Pfam" id="PF14225"/>
    </source>
</evidence>
<protein>
    <recommendedName>
        <fullName evidence="7">Cell morphogenesis protein N-terminal domain-containing protein</fullName>
    </recommendedName>
</protein>
<dbReference type="Proteomes" id="UP000308199">
    <property type="component" value="Unassembled WGS sequence"/>
</dbReference>
<dbReference type="InterPro" id="IPR039867">
    <property type="entry name" value="Furry/Tao3/Mor2"/>
</dbReference>
<comment type="caution">
    <text evidence="5">The sequence shown here is derived from an EMBL/GenBank/DDBJ whole genome shotgun (WGS) entry which is preliminary data.</text>
</comment>
<organism evidence="5 6">
    <name type="scientific">Phellinidium pouzarii</name>
    <dbReference type="NCBI Taxonomy" id="167371"/>
    <lineage>
        <taxon>Eukaryota</taxon>
        <taxon>Fungi</taxon>
        <taxon>Dikarya</taxon>
        <taxon>Basidiomycota</taxon>
        <taxon>Agaricomycotina</taxon>
        <taxon>Agaricomycetes</taxon>
        <taxon>Hymenochaetales</taxon>
        <taxon>Hymenochaetaceae</taxon>
        <taxon>Phellinidium</taxon>
    </lineage>
</organism>
<feature type="region of interest" description="Disordered" evidence="1">
    <location>
        <begin position="148"/>
        <end position="216"/>
    </location>
</feature>
<feature type="compositionally biased region" description="Polar residues" evidence="1">
    <location>
        <begin position="199"/>
        <end position="216"/>
    </location>
</feature>
<dbReference type="GO" id="GO:0005938">
    <property type="term" value="C:cell cortex"/>
    <property type="evidence" value="ECO:0007669"/>
    <property type="project" value="TreeGrafter"/>
</dbReference>
<dbReference type="PANTHER" id="PTHR12295:SF30">
    <property type="entry name" value="PROTEIN FURRY"/>
    <property type="match status" value="1"/>
</dbReference>
<dbReference type="SUPFAM" id="SSF48371">
    <property type="entry name" value="ARM repeat"/>
    <property type="match status" value="2"/>
</dbReference>
<dbReference type="GO" id="GO:0030427">
    <property type="term" value="C:site of polarized growth"/>
    <property type="evidence" value="ECO:0007669"/>
    <property type="project" value="TreeGrafter"/>
</dbReference>
<dbReference type="InterPro" id="IPR029473">
    <property type="entry name" value="MOR2-PAG1_mid"/>
</dbReference>
<dbReference type="Pfam" id="PF14225">
    <property type="entry name" value="MOR2-PAG1_C"/>
    <property type="match status" value="1"/>
</dbReference>
<feature type="domain" description="Cell morphogenesis protein C-terminal" evidence="3">
    <location>
        <begin position="1934"/>
        <end position="2184"/>
    </location>
</feature>
<feature type="compositionally biased region" description="Low complexity" evidence="1">
    <location>
        <begin position="2300"/>
        <end position="2309"/>
    </location>
</feature>